<name>A0A2W5QHJ2_9SPHN</name>
<dbReference type="InterPro" id="IPR007694">
    <property type="entry name" value="DNA_helicase_DnaB-like_C"/>
</dbReference>
<feature type="domain" description="SF4 helicase" evidence="12">
    <location>
        <begin position="169"/>
        <end position="465"/>
    </location>
</feature>
<sequence length="465" mass="51450">MLANVEAEAALLGALMQGDAEIIDIVAERLKPADFYEPVHQRIYQAVVELHSVGRPVTPVLLRPRFEQDEGLKLLGGVAYLARLTADGQGSLAPREFADQIADFAARRKMQARFASAAGACEDLSLSIDAVAAQGEMPPEATPGLTARTYTLGEAFRAANARVDDIASGAIPAGVRVHGLQDWDDITQGMQPGAYILVGGRPSMGKTALTLSVARRAAQAGHGVLYISREMDIVSLMPRIQADLLAEAGGDGGMSEVTQGALSPADRDTLRRIEAQVADWPLVIIDPETFGADQINLVVRQQARQFERRGHKLELVIIDYLGLIDPPEGRVNREQEVSVISRSIKNAARNNRIPIIVLSQLSRGVEQREDKHPQLSDLRDSGTLEQDADIVIFVYRDQYYLERTEPDRADAKRREKWEEDMRAAKDKLEVYSAKNRQGALCRRKSWFFLDQQAVRNHDFYERGGF</sequence>
<dbReference type="PANTHER" id="PTHR30153">
    <property type="entry name" value="REPLICATIVE DNA HELICASE DNAB"/>
    <property type="match status" value="1"/>
</dbReference>
<evidence type="ECO:0000313" key="14">
    <source>
        <dbReference type="Proteomes" id="UP000249082"/>
    </source>
</evidence>
<reference evidence="13 14" key="1">
    <citation type="submission" date="2017-08" db="EMBL/GenBank/DDBJ databases">
        <title>Infants hospitalized years apart are colonized by the same room-sourced microbial strains.</title>
        <authorList>
            <person name="Brooks B."/>
            <person name="Olm M.R."/>
            <person name="Firek B.A."/>
            <person name="Baker R."/>
            <person name="Thomas B.C."/>
            <person name="Morowitz M.J."/>
            <person name="Banfield J.F."/>
        </authorList>
    </citation>
    <scope>NUCLEOTIDE SEQUENCE [LARGE SCALE GENOMIC DNA]</scope>
    <source>
        <strain evidence="13">S2_005_002_R2_33</strain>
    </source>
</reference>
<dbReference type="Pfam" id="PF03796">
    <property type="entry name" value="DnaB_C"/>
    <property type="match status" value="1"/>
</dbReference>
<evidence type="ECO:0000313" key="13">
    <source>
        <dbReference type="EMBL" id="PZQ54173.1"/>
    </source>
</evidence>
<dbReference type="EMBL" id="QFPX01000010">
    <property type="protein sequence ID" value="PZQ54173.1"/>
    <property type="molecule type" value="Genomic_DNA"/>
</dbReference>
<dbReference type="InterPro" id="IPR016136">
    <property type="entry name" value="DNA_helicase_N/primase_C"/>
</dbReference>
<keyword evidence="3" id="KW-0235">DNA replication</keyword>
<dbReference type="GO" id="GO:0006269">
    <property type="term" value="P:DNA replication, synthesis of primer"/>
    <property type="evidence" value="ECO:0007669"/>
    <property type="project" value="UniProtKB-KW"/>
</dbReference>
<protein>
    <recommendedName>
        <fullName evidence="10">DNA 5'-3' helicase</fullName>
        <ecNumber evidence="10">5.6.2.3</ecNumber>
    </recommendedName>
</protein>
<dbReference type="SMART" id="SM00382">
    <property type="entry name" value="AAA"/>
    <property type="match status" value="1"/>
</dbReference>
<comment type="caution">
    <text evidence="13">The sequence shown here is derived from an EMBL/GenBank/DDBJ whole genome shotgun (WGS) entry which is preliminary data.</text>
</comment>
<dbReference type="PROSITE" id="PS51199">
    <property type="entry name" value="SF4_HELICASE"/>
    <property type="match status" value="1"/>
</dbReference>
<dbReference type="GO" id="GO:0043139">
    <property type="term" value="F:5'-3' DNA helicase activity"/>
    <property type="evidence" value="ECO:0007669"/>
    <property type="project" value="UniProtKB-EC"/>
</dbReference>
<dbReference type="Pfam" id="PF00772">
    <property type="entry name" value="DnaB"/>
    <property type="match status" value="1"/>
</dbReference>
<evidence type="ECO:0000256" key="6">
    <source>
        <dbReference type="ARBA" id="ARBA00022806"/>
    </source>
</evidence>
<dbReference type="InterPro" id="IPR036185">
    <property type="entry name" value="DNA_heli_DnaB-like_N_sf"/>
</dbReference>
<keyword evidence="7" id="KW-0067">ATP-binding</keyword>
<dbReference type="GO" id="GO:0005524">
    <property type="term" value="F:ATP binding"/>
    <property type="evidence" value="ECO:0007669"/>
    <property type="project" value="UniProtKB-KW"/>
</dbReference>
<dbReference type="InterPro" id="IPR027417">
    <property type="entry name" value="P-loop_NTPase"/>
</dbReference>
<evidence type="ECO:0000256" key="8">
    <source>
        <dbReference type="ARBA" id="ARBA00023125"/>
    </source>
</evidence>
<dbReference type="InterPro" id="IPR007693">
    <property type="entry name" value="DNA_helicase_DnaB-like_N"/>
</dbReference>
<dbReference type="SUPFAM" id="SSF48024">
    <property type="entry name" value="N-terminal domain of DnaB helicase"/>
    <property type="match status" value="1"/>
</dbReference>
<dbReference type="Gene3D" id="1.10.860.10">
    <property type="entry name" value="DNAb Helicase, Chain A"/>
    <property type="match status" value="1"/>
</dbReference>
<dbReference type="GO" id="GO:0003677">
    <property type="term" value="F:DNA binding"/>
    <property type="evidence" value="ECO:0007669"/>
    <property type="project" value="UniProtKB-KW"/>
</dbReference>
<evidence type="ECO:0000256" key="10">
    <source>
        <dbReference type="ARBA" id="ARBA00044969"/>
    </source>
</evidence>
<evidence type="ECO:0000256" key="5">
    <source>
        <dbReference type="ARBA" id="ARBA00022801"/>
    </source>
</evidence>
<accession>A0A2W5QHJ2</accession>
<evidence type="ECO:0000256" key="2">
    <source>
        <dbReference type="ARBA" id="ARBA00022515"/>
    </source>
</evidence>
<evidence type="ECO:0000256" key="1">
    <source>
        <dbReference type="ARBA" id="ARBA00008428"/>
    </source>
</evidence>
<dbReference type="GO" id="GO:1990077">
    <property type="term" value="C:primosome complex"/>
    <property type="evidence" value="ECO:0007669"/>
    <property type="project" value="UniProtKB-KW"/>
</dbReference>
<dbReference type="PANTHER" id="PTHR30153:SF2">
    <property type="entry name" value="REPLICATIVE DNA HELICASE"/>
    <property type="match status" value="1"/>
</dbReference>
<keyword evidence="4" id="KW-0547">Nucleotide-binding</keyword>
<dbReference type="SUPFAM" id="SSF52540">
    <property type="entry name" value="P-loop containing nucleoside triphosphate hydrolases"/>
    <property type="match status" value="1"/>
</dbReference>
<keyword evidence="6 13" id="KW-0347">Helicase</keyword>
<evidence type="ECO:0000256" key="3">
    <source>
        <dbReference type="ARBA" id="ARBA00022705"/>
    </source>
</evidence>
<evidence type="ECO:0000259" key="12">
    <source>
        <dbReference type="PROSITE" id="PS51199"/>
    </source>
</evidence>
<evidence type="ECO:0000256" key="7">
    <source>
        <dbReference type="ARBA" id="ARBA00022840"/>
    </source>
</evidence>
<dbReference type="Proteomes" id="UP000249082">
    <property type="component" value="Unassembled WGS sequence"/>
</dbReference>
<proteinExistence type="inferred from homology"/>
<evidence type="ECO:0000256" key="11">
    <source>
        <dbReference type="ARBA" id="ARBA00048954"/>
    </source>
</evidence>
<comment type="catalytic activity">
    <reaction evidence="11">
        <text>ATP + H2O = ADP + phosphate + H(+)</text>
        <dbReference type="Rhea" id="RHEA:13065"/>
        <dbReference type="ChEBI" id="CHEBI:15377"/>
        <dbReference type="ChEBI" id="CHEBI:15378"/>
        <dbReference type="ChEBI" id="CHEBI:30616"/>
        <dbReference type="ChEBI" id="CHEBI:43474"/>
        <dbReference type="ChEBI" id="CHEBI:456216"/>
        <dbReference type="EC" id="5.6.2.3"/>
    </reaction>
</comment>
<keyword evidence="5" id="KW-0378">Hydrolase</keyword>
<dbReference type="GO" id="GO:0005829">
    <property type="term" value="C:cytosol"/>
    <property type="evidence" value="ECO:0007669"/>
    <property type="project" value="TreeGrafter"/>
</dbReference>
<dbReference type="GO" id="GO:0016787">
    <property type="term" value="F:hydrolase activity"/>
    <property type="evidence" value="ECO:0007669"/>
    <property type="project" value="UniProtKB-KW"/>
</dbReference>
<dbReference type="EC" id="5.6.2.3" evidence="10"/>
<evidence type="ECO:0000256" key="4">
    <source>
        <dbReference type="ARBA" id="ARBA00022741"/>
    </source>
</evidence>
<keyword evidence="9" id="KW-0413">Isomerase</keyword>
<dbReference type="AlphaFoldDB" id="A0A2W5QHJ2"/>
<evidence type="ECO:0000256" key="9">
    <source>
        <dbReference type="ARBA" id="ARBA00023235"/>
    </source>
</evidence>
<keyword evidence="8" id="KW-0238">DNA-binding</keyword>
<dbReference type="Gene3D" id="3.40.50.300">
    <property type="entry name" value="P-loop containing nucleotide triphosphate hydrolases"/>
    <property type="match status" value="1"/>
</dbReference>
<gene>
    <name evidence="13" type="ORF">DI555_14015</name>
</gene>
<comment type="similarity">
    <text evidence="1">Belongs to the helicase family. DnaB subfamily.</text>
</comment>
<keyword evidence="2" id="KW-0639">Primosome</keyword>
<organism evidence="13 14">
    <name type="scientific">Novosphingobium pentaromativorans</name>
    <dbReference type="NCBI Taxonomy" id="205844"/>
    <lineage>
        <taxon>Bacteria</taxon>
        <taxon>Pseudomonadati</taxon>
        <taxon>Pseudomonadota</taxon>
        <taxon>Alphaproteobacteria</taxon>
        <taxon>Sphingomonadales</taxon>
        <taxon>Sphingomonadaceae</taxon>
        <taxon>Novosphingobium</taxon>
    </lineage>
</organism>
<dbReference type="InterPro" id="IPR003593">
    <property type="entry name" value="AAA+_ATPase"/>
</dbReference>